<keyword evidence="7" id="KW-0449">Lipoprotein</keyword>
<evidence type="ECO:0000313" key="10">
    <source>
        <dbReference type="EMBL" id="MED1204561.1"/>
    </source>
</evidence>
<dbReference type="Gene3D" id="6.20.190.10">
    <property type="entry name" value="Nutrient germinant receptor protein C, domain 1"/>
    <property type="match status" value="1"/>
</dbReference>
<keyword evidence="6" id="KW-0564">Palmitate</keyword>
<dbReference type="InterPro" id="IPR038501">
    <property type="entry name" value="Spore_GerAC_C_sf"/>
</dbReference>
<dbReference type="EMBL" id="JARMAB010000024">
    <property type="protein sequence ID" value="MED1204561.1"/>
    <property type="molecule type" value="Genomic_DNA"/>
</dbReference>
<evidence type="ECO:0000256" key="2">
    <source>
        <dbReference type="ARBA" id="ARBA00007886"/>
    </source>
</evidence>
<proteinExistence type="inferred from homology"/>
<keyword evidence="3" id="KW-0309">Germination</keyword>
<evidence type="ECO:0000256" key="5">
    <source>
        <dbReference type="ARBA" id="ARBA00023136"/>
    </source>
</evidence>
<dbReference type="Proteomes" id="UP001341444">
    <property type="component" value="Unassembled WGS sequence"/>
</dbReference>
<dbReference type="InterPro" id="IPR046953">
    <property type="entry name" value="Spore_GerAC-like_C"/>
</dbReference>
<keyword evidence="5" id="KW-0472">Membrane</keyword>
<gene>
    <name evidence="10" type="ORF">P4T90_16045</name>
</gene>
<dbReference type="Pfam" id="PF05504">
    <property type="entry name" value="Spore_GerAC"/>
    <property type="match status" value="1"/>
</dbReference>
<evidence type="ECO:0000256" key="1">
    <source>
        <dbReference type="ARBA" id="ARBA00004635"/>
    </source>
</evidence>
<comment type="similarity">
    <text evidence="2">Belongs to the GerABKC lipoprotein family.</text>
</comment>
<name>A0ABU6MKQ4_9BACI</name>
<dbReference type="NCBIfam" id="TIGR02887">
    <property type="entry name" value="spore_ger_x_C"/>
    <property type="match status" value="1"/>
</dbReference>
<reference evidence="10 11" key="1">
    <citation type="submission" date="2023-03" db="EMBL/GenBank/DDBJ databases">
        <title>Bacillus Genome Sequencing.</title>
        <authorList>
            <person name="Dunlap C."/>
        </authorList>
    </citation>
    <scope>NUCLEOTIDE SEQUENCE [LARGE SCALE GENOMIC DNA]</scope>
    <source>
        <strain evidence="10 11">B-23453</strain>
    </source>
</reference>
<evidence type="ECO:0000259" key="9">
    <source>
        <dbReference type="Pfam" id="PF25198"/>
    </source>
</evidence>
<evidence type="ECO:0000259" key="8">
    <source>
        <dbReference type="Pfam" id="PF05504"/>
    </source>
</evidence>
<evidence type="ECO:0000256" key="4">
    <source>
        <dbReference type="ARBA" id="ARBA00022729"/>
    </source>
</evidence>
<dbReference type="PANTHER" id="PTHR35789:SF1">
    <property type="entry name" value="SPORE GERMINATION PROTEIN B3"/>
    <property type="match status" value="1"/>
</dbReference>
<feature type="domain" description="Spore germination protein N-terminal" evidence="9">
    <location>
        <begin position="25"/>
        <end position="198"/>
    </location>
</feature>
<evidence type="ECO:0000313" key="11">
    <source>
        <dbReference type="Proteomes" id="UP001341444"/>
    </source>
</evidence>
<keyword evidence="11" id="KW-1185">Reference proteome</keyword>
<dbReference type="Pfam" id="PF25198">
    <property type="entry name" value="Spore_GerAC_N"/>
    <property type="match status" value="1"/>
</dbReference>
<accession>A0ABU6MKQ4</accession>
<evidence type="ECO:0000256" key="7">
    <source>
        <dbReference type="ARBA" id="ARBA00023288"/>
    </source>
</evidence>
<dbReference type="RefSeq" id="WP_083953096.1">
    <property type="nucleotide sequence ID" value="NZ_JARMAB010000024.1"/>
</dbReference>
<evidence type="ECO:0000256" key="6">
    <source>
        <dbReference type="ARBA" id="ARBA00023139"/>
    </source>
</evidence>
<organism evidence="10 11">
    <name type="scientific">Heyndrickxia acidicola</name>
    <dbReference type="NCBI Taxonomy" id="209389"/>
    <lineage>
        <taxon>Bacteria</taxon>
        <taxon>Bacillati</taxon>
        <taxon>Bacillota</taxon>
        <taxon>Bacilli</taxon>
        <taxon>Bacillales</taxon>
        <taxon>Bacillaceae</taxon>
        <taxon>Heyndrickxia</taxon>
    </lineage>
</organism>
<dbReference type="PANTHER" id="PTHR35789">
    <property type="entry name" value="SPORE GERMINATION PROTEIN B3"/>
    <property type="match status" value="1"/>
</dbReference>
<comment type="caution">
    <text evidence="10">The sequence shown here is derived from an EMBL/GenBank/DDBJ whole genome shotgun (WGS) entry which is preliminary data.</text>
</comment>
<evidence type="ECO:0000256" key="3">
    <source>
        <dbReference type="ARBA" id="ARBA00022544"/>
    </source>
</evidence>
<dbReference type="InterPro" id="IPR008844">
    <property type="entry name" value="Spore_GerAC-like"/>
</dbReference>
<dbReference type="PROSITE" id="PS51257">
    <property type="entry name" value="PROKAR_LIPOPROTEIN"/>
    <property type="match status" value="1"/>
</dbReference>
<dbReference type="InterPro" id="IPR057336">
    <property type="entry name" value="GerAC_N"/>
</dbReference>
<keyword evidence="4" id="KW-0732">Signal</keyword>
<feature type="domain" description="Spore germination GerAC-like C-terminal" evidence="8">
    <location>
        <begin position="229"/>
        <end position="395"/>
    </location>
</feature>
<protein>
    <submittedName>
        <fullName evidence="10">Ger(X)C family spore germination protein</fullName>
    </submittedName>
</protein>
<sequence>MLKRIMAVGLTLSFILILASGCSSRRELNDMAIASAIAIDKRPDGFLVTIQVVDPGEVSSQKGGSGNAAVTIYQEKGKTVGEALRRVSVKAPRRIYLAHLQMLVISDRLAKKGLGKILDLFFRAPDFRSDFLIVVAKSIEAQQLLKITTPIDKIPGGNMFKALTSSENIWAPLTTVKIQQLVTDLVSEGKNPILTGITVTNKNNKAKLEKANSTANIQEIHKDSRFIYKGLAVFKKDKLIGWLNEEESSGYNYITDNVFQTSESLVCPNKKGSLLATLTKSSTKIKVLFQNHRPKIKVQVQAKGRISEIDCQDVDLTNPHTISLIEALTEQAIKQKIKKTVQTVQRKYDSDIFGFGSSIYAYQPKAWMTLKKNWNQTFKVLPVDVNVHVTIERTGKFGKSFINDIK</sequence>
<comment type="subcellular location">
    <subcellularLocation>
        <location evidence="1">Membrane</location>
        <topology evidence="1">Lipid-anchor</topology>
    </subcellularLocation>
</comment>
<dbReference type="Gene3D" id="3.30.300.210">
    <property type="entry name" value="Nutrient germinant receptor protein C, domain 3"/>
    <property type="match status" value="1"/>
</dbReference>